<evidence type="ECO:0000256" key="1">
    <source>
        <dbReference type="SAM" id="MobiDB-lite"/>
    </source>
</evidence>
<dbReference type="EMBL" id="QGKY02000190">
    <property type="protein sequence ID" value="KAF2589798.1"/>
    <property type="molecule type" value="Genomic_DNA"/>
</dbReference>
<feature type="region of interest" description="Disordered" evidence="1">
    <location>
        <begin position="109"/>
        <end position="137"/>
    </location>
</feature>
<comment type="caution">
    <text evidence="2">The sequence shown here is derived from an EMBL/GenBank/DDBJ whole genome shotgun (WGS) entry which is preliminary data.</text>
</comment>
<protein>
    <submittedName>
        <fullName evidence="2">Uncharacterized protein</fullName>
    </submittedName>
</protein>
<proteinExistence type="predicted"/>
<dbReference type="CDD" id="cd00303">
    <property type="entry name" value="retropepsin_like"/>
    <property type="match status" value="1"/>
</dbReference>
<feature type="compositionally biased region" description="Basic and acidic residues" evidence="1">
    <location>
        <begin position="119"/>
        <end position="128"/>
    </location>
</feature>
<feature type="region of interest" description="Disordered" evidence="1">
    <location>
        <begin position="578"/>
        <end position="598"/>
    </location>
</feature>
<organism evidence="2">
    <name type="scientific">Brassica cretica</name>
    <name type="common">Mustard</name>
    <dbReference type="NCBI Taxonomy" id="69181"/>
    <lineage>
        <taxon>Eukaryota</taxon>
        <taxon>Viridiplantae</taxon>
        <taxon>Streptophyta</taxon>
        <taxon>Embryophyta</taxon>
        <taxon>Tracheophyta</taxon>
        <taxon>Spermatophyta</taxon>
        <taxon>Magnoliopsida</taxon>
        <taxon>eudicotyledons</taxon>
        <taxon>Gunneridae</taxon>
        <taxon>Pentapetalae</taxon>
        <taxon>rosids</taxon>
        <taxon>malvids</taxon>
        <taxon>Brassicales</taxon>
        <taxon>Brassicaceae</taxon>
        <taxon>Brassiceae</taxon>
        <taxon>Brassica</taxon>
    </lineage>
</organism>
<dbReference type="PANTHER" id="PTHR33067">
    <property type="entry name" value="RNA-DIRECTED DNA POLYMERASE-RELATED"/>
    <property type="match status" value="1"/>
</dbReference>
<accession>A0A8S9K860</accession>
<dbReference type="SUPFAM" id="SSF50630">
    <property type="entry name" value="Acid proteases"/>
    <property type="match status" value="1"/>
</dbReference>
<dbReference type="PANTHER" id="PTHR33067:SF31">
    <property type="entry name" value="RNA-DIRECTED DNA POLYMERASE"/>
    <property type="match status" value="1"/>
</dbReference>
<name>A0A8S9K860_BRACR</name>
<dbReference type="AlphaFoldDB" id="A0A8S9K860"/>
<reference evidence="2" key="1">
    <citation type="submission" date="2019-12" db="EMBL/GenBank/DDBJ databases">
        <title>Genome sequencing and annotation of Brassica cretica.</title>
        <authorList>
            <person name="Studholme D.J."/>
            <person name="Sarris P.F."/>
        </authorList>
    </citation>
    <scope>NUCLEOTIDE SEQUENCE</scope>
    <source>
        <strain evidence="2">PFS-102/07</strain>
        <tissue evidence="2">Leaf</tissue>
    </source>
</reference>
<sequence>MCDTGASVSILPRVMADHLGLQVESSKELFTFVDCSQINSGGIVRDLDVQIGNILVPVDFHVLDIKLNWNSSLLLGRAFLSIVGAMCNLESNQLCLTLIDPHTHYNPIPVKKPQTAHQKSTDAPKEESVDSSPDDWENDYYNPTMAAYTRQNMHTKEYDEDYEEERVTEYKAILDEEDTLLHHSSWKRNVPSIDITCSPSIDITCSPSIDTKPHQRNRKRASTDIAYYSSIDAEVDRVREGDYSIGSWADDHHHESYAVETAIHEPGADEPHEGFTYEELLNMQRYDEADQHQLEATGERTRFSHSIYRTNHMSIDEKPPPSIDIHPKPKPTISENPNFDNQYLTPEEFDILQMANGADNLFMQQRTVPIKEAYDTYGGIDNRFKKKNRHPAQPSTEVNIPPSIDRCSEFCKRAFDLFGTRKFYWEEKDKYGVYRDKQGRARDVDGHIINVSKEEIRKLIERASRDEHNYICLPEHASSFTQTKLVPEIYTKDEINEMFYGVCGAQEKYEGDFQMKLDGVYHPLNDSIDWLTTCMEEMRYDIAKIQRATDVSRPTSIDRSQQASIDSHLPKSINHRLSASVDHSPPHSYTMKSQQDLHTKEEIDPLVEGIYKALETT</sequence>
<dbReference type="InterPro" id="IPR021109">
    <property type="entry name" value="Peptidase_aspartic_dom_sf"/>
</dbReference>
<gene>
    <name evidence="2" type="ORF">F2Q70_00038542</name>
</gene>
<evidence type="ECO:0000313" key="2">
    <source>
        <dbReference type="EMBL" id="KAF2589798.1"/>
    </source>
</evidence>
<dbReference type="Pfam" id="PF13975">
    <property type="entry name" value="gag-asp_proteas"/>
    <property type="match status" value="1"/>
</dbReference>
<dbReference type="Gene3D" id="2.40.70.10">
    <property type="entry name" value="Acid Proteases"/>
    <property type="match status" value="1"/>
</dbReference>